<dbReference type="InterPro" id="IPR002885">
    <property type="entry name" value="PPR_rpt"/>
</dbReference>
<reference evidence="4 5" key="1">
    <citation type="journal article" date="2023" name="Int. J. Mol. Sci.">
        <title>De Novo Assembly and Annotation of 11 Diverse Shrub Willow (Salix) Genomes Reveals Novel Gene Organization in Sex-Linked Regions.</title>
        <authorList>
            <person name="Hyden B."/>
            <person name="Feng K."/>
            <person name="Yates T.B."/>
            <person name="Jawdy S."/>
            <person name="Cereghino C."/>
            <person name="Smart L.B."/>
            <person name="Muchero W."/>
        </authorList>
    </citation>
    <scope>NUCLEOTIDE SEQUENCE [LARGE SCALE GENOMIC DNA]</scope>
    <source>
        <tissue evidence="4">Shoot tip</tissue>
    </source>
</reference>
<feature type="repeat" description="PPR" evidence="3">
    <location>
        <begin position="79"/>
        <end position="113"/>
    </location>
</feature>
<dbReference type="Pfam" id="PF12854">
    <property type="entry name" value="PPR_1"/>
    <property type="match status" value="1"/>
</dbReference>
<name>A0AAD6NYG9_9ROSI</name>
<organism evidence="4 5">
    <name type="scientific">Salix udensis</name>
    <dbReference type="NCBI Taxonomy" id="889485"/>
    <lineage>
        <taxon>Eukaryota</taxon>
        <taxon>Viridiplantae</taxon>
        <taxon>Streptophyta</taxon>
        <taxon>Embryophyta</taxon>
        <taxon>Tracheophyta</taxon>
        <taxon>Spermatophyta</taxon>
        <taxon>Magnoliopsida</taxon>
        <taxon>eudicotyledons</taxon>
        <taxon>Gunneridae</taxon>
        <taxon>Pentapetalae</taxon>
        <taxon>rosids</taxon>
        <taxon>fabids</taxon>
        <taxon>Malpighiales</taxon>
        <taxon>Salicaceae</taxon>
        <taxon>Saliceae</taxon>
        <taxon>Salix</taxon>
    </lineage>
</organism>
<evidence type="ECO:0000313" key="4">
    <source>
        <dbReference type="EMBL" id="KAJ6409645.1"/>
    </source>
</evidence>
<feature type="repeat" description="PPR" evidence="3">
    <location>
        <begin position="44"/>
        <end position="78"/>
    </location>
</feature>
<evidence type="ECO:0000313" key="5">
    <source>
        <dbReference type="Proteomes" id="UP001162972"/>
    </source>
</evidence>
<proteinExistence type="inferred from homology"/>
<dbReference type="PANTHER" id="PTHR47941">
    <property type="entry name" value="PENTATRICOPEPTIDE REPEAT-CONTAINING PROTEIN 3, MITOCHONDRIAL"/>
    <property type="match status" value="1"/>
</dbReference>
<evidence type="ECO:0000256" key="1">
    <source>
        <dbReference type="ARBA" id="ARBA00007626"/>
    </source>
</evidence>
<dbReference type="PROSITE" id="PS51375">
    <property type="entry name" value="PPR"/>
    <property type="match status" value="5"/>
</dbReference>
<evidence type="ECO:0008006" key="6">
    <source>
        <dbReference type="Google" id="ProtNLM"/>
    </source>
</evidence>
<comment type="similarity">
    <text evidence="1">Belongs to the PPR family. P subfamily.</text>
</comment>
<keyword evidence="5" id="KW-1185">Reference proteome</keyword>
<accession>A0AAD6NYG9</accession>
<dbReference type="Proteomes" id="UP001162972">
    <property type="component" value="Chromosome 9"/>
</dbReference>
<protein>
    <recommendedName>
        <fullName evidence="6">Pentatricopeptide repeat-containing protein</fullName>
    </recommendedName>
</protein>
<dbReference type="Pfam" id="PF13041">
    <property type="entry name" value="PPR_2"/>
    <property type="match status" value="2"/>
</dbReference>
<evidence type="ECO:0000256" key="3">
    <source>
        <dbReference type="PROSITE-ProRule" id="PRU00708"/>
    </source>
</evidence>
<dbReference type="AlphaFoldDB" id="A0AAD6NYG9"/>
<feature type="repeat" description="PPR" evidence="3">
    <location>
        <begin position="9"/>
        <end position="43"/>
    </location>
</feature>
<keyword evidence="2" id="KW-0677">Repeat</keyword>
<feature type="repeat" description="PPR" evidence="3">
    <location>
        <begin position="149"/>
        <end position="183"/>
    </location>
</feature>
<dbReference type="InterPro" id="IPR011990">
    <property type="entry name" value="TPR-like_helical_dom_sf"/>
</dbReference>
<evidence type="ECO:0000256" key="2">
    <source>
        <dbReference type="ARBA" id="ARBA00022737"/>
    </source>
</evidence>
<dbReference type="Gene3D" id="1.25.40.10">
    <property type="entry name" value="Tetratricopeptide repeat domain"/>
    <property type="match status" value="2"/>
</dbReference>
<dbReference type="NCBIfam" id="TIGR00756">
    <property type="entry name" value="PPR"/>
    <property type="match status" value="5"/>
</dbReference>
<sequence>MIASGISLNVFSYNILIRGFCAAGNLEMGLRFFEEMDRNGCLPNVVTYNTVIGAYCKLKRIDEAFKLLRSMGLKGLEPNLLTYNMVINGLCREGRIEETSGVLEEMGRKGFAPDEVTYNTLVNGYCKVGNFHQALVLHSEMLRNGLSPDVVTYTSLINTMCKAGNLNRAMGIFDQMHVREMEMFRRHINSTKEMIDFGFIPHTVTIIALVKALYSEGMDKQLNLVIRNILRSCKLSDAELSKFCCLNNACHVYCGYRGFCPSSLYVICVNRAAYRGHFGSS</sequence>
<comment type="caution">
    <text evidence="4">The sequence shown here is derived from an EMBL/GenBank/DDBJ whole genome shotgun (WGS) entry which is preliminary data.</text>
</comment>
<dbReference type="EMBL" id="JAPFFJ010000015">
    <property type="protein sequence ID" value="KAJ6409645.1"/>
    <property type="molecule type" value="Genomic_DNA"/>
</dbReference>
<feature type="repeat" description="PPR" evidence="3">
    <location>
        <begin position="114"/>
        <end position="148"/>
    </location>
</feature>
<gene>
    <name evidence="4" type="ORF">OIU84_009193</name>
</gene>